<dbReference type="Proteomes" id="UP000799118">
    <property type="component" value="Unassembled WGS sequence"/>
</dbReference>
<organism evidence="2 3">
    <name type="scientific">Gymnopus androsaceus JB14</name>
    <dbReference type="NCBI Taxonomy" id="1447944"/>
    <lineage>
        <taxon>Eukaryota</taxon>
        <taxon>Fungi</taxon>
        <taxon>Dikarya</taxon>
        <taxon>Basidiomycota</taxon>
        <taxon>Agaricomycotina</taxon>
        <taxon>Agaricomycetes</taxon>
        <taxon>Agaricomycetidae</taxon>
        <taxon>Agaricales</taxon>
        <taxon>Marasmiineae</taxon>
        <taxon>Omphalotaceae</taxon>
        <taxon>Gymnopus</taxon>
    </lineage>
</organism>
<evidence type="ECO:0000313" key="3">
    <source>
        <dbReference type="Proteomes" id="UP000799118"/>
    </source>
</evidence>
<sequence length="71" mass="8015">MMEQIRSHSRLLSIEPRYPTPNDRESGASTGVGTGITAYPDSFGSVLRRWLGNSWEQLLICSFRHLPLVLL</sequence>
<evidence type="ECO:0000256" key="1">
    <source>
        <dbReference type="SAM" id="MobiDB-lite"/>
    </source>
</evidence>
<proteinExistence type="predicted"/>
<dbReference type="AlphaFoldDB" id="A0A6A4GP33"/>
<feature type="region of interest" description="Disordered" evidence="1">
    <location>
        <begin position="1"/>
        <end position="33"/>
    </location>
</feature>
<keyword evidence="3" id="KW-1185">Reference proteome</keyword>
<accession>A0A6A4GP33</accession>
<protein>
    <submittedName>
        <fullName evidence="2">Uncharacterized protein</fullName>
    </submittedName>
</protein>
<reference evidence="2" key="1">
    <citation type="journal article" date="2019" name="Environ. Microbiol.">
        <title>Fungal ecological strategies reflected in gene transcription - a case study of two litter decomposers.</title>
        <authorList>
            <person name="Barbi F."/>
            <person name="Kohler A."/>
            <person name="Barry K."/>
            <person name="Baskaran P."/>
            <person name="Daum C."/>
            <person name="Fauchery L."/>
            <person name="Ihrmark K."/>
            <person name="Kuo A."/>
            <person name="LaButti K."/>
            <person name="Lipzen A."/>
            <person name="Morin E."/>
            <person name="Grigoriev I.V."/>
            <person name="Henrissat B."/>
            <person name="Lindahl B."/>
            <person name="Martin F."/>
        </authorList>
    </citation>
    <scope>NUCLEOTIDE SEQUENCE</scope>
    <source>
        <strain evidence="2">JB14</strain>
    </source>
</reference>
<dbReference type="EMBL" id="ML769836">
    <property type="protein sequence ID" value="KAE9386944.1"/>
    <property type="molecule type" value="Genomic_DNA"/>
</dbReference>
<gene>
    <name evidence="2" type="ORF">BT96DRAFT_502166</name>
</gene>
<name>A0A6A4GP33_9AGAR</name>
<evidence type="ECO:0000313" key="2">
    <source>
        <dbReference type="EMBL" id="KAE9386944.1"/>
    </source>
</evidence>